<evidence type="ECO:0000313" key="1">
    <source>
        <dbReference type="EMBL" id="SCW22557.1"/>
    </source>
</evidence>
<dbReference type="RefSeq" id="YP_009314303.1">
    <property type="nucleotide sequence ID" value="NC_031661.1"/>
</dbReference>
<reference evidence="1" key="1">
    <citation type="submission" date="2016-10" db="EMBL/GenBank/DDBJ databases">
        <title>Chloroplast genomes as a tool to resolve red algal phylogenies: a case study in the Nemaliales.</title>
        <authorList>
            <person name="Costa J.F."/>
            <person name="Lin S.M."/>
            <person name="Macaya E.C."/>
            <person name="Fernandez-Garcia C."/>
            <person name="Verbruggen H."/>
        </authorList>
    </citation>
    <scope>NUCLEOTIDE SEQUENCE</scope>
</reference>
<name>A0A1G4NV82_9FLOR</name>
<reference evidence="1" key="2">
    <citation type="submission" date="2016-10" db="EMBL/GenBank/DDBJ databases">
        <authorList>
            <person name="de Groot N.N."/>
        </authorList>
    </citation>
    <scope>NUCLEOTIDE SEQUENCE</scope>
</reference>
<dbReference type="AlphaFoldDB" id="A0A1G4NV82"/>
<dbReference type="GeneID" id="29999277"/>
<accession>A0A1G4NV82</accession>
<protein>
    <submittedName>
        <fullName evidence="1">Uncharacterized protein</fullName>
    </submittedName>
</protein>
<dbReference type="EMBL" id="LT622869">
    <property type="protein sequence ID" value="SCW22557.1"/>
    <property type="molecule type" value="Genomic_DNA"/>
</dbReference>
<geneLocation type="chloroplast" evidence="1"/>
<proteinExistence type="predicted"/>
<sequence>MNNLRLRNFLQLNLGHWLTLRTSYIMSRNLMHVHKSNIILNSYSQGFYNQSINELYVYRQQTDNKTTEISYLMSKTSSILSHQLQNINNWTGFLNKSNHISHVYKINHLLVFEQSWLVNPNLRLNINTVHKRGRCICVSFSSDIKIV</sequence>
<keyword evidence="1" id="KW-0934">Plastid</keyword>
<dbReference type="InterPro" id="IPR012674">
    <property type="entry name" value="Calycin"/>
</dbReference>
<dbReference type="Gene3D" id="2.40.128.20">
    <property type="match status" value="2"/>
</dbReference>
<keyword evidence="1" id="KW-0150">Chloroplast</keyword>
<organism evidence="1">
    <name type="scientific">Liagora harveyana</name>
    <dbReference type="NCBI Taxonomy" id="406718"/>
    <lineage>
        <taxon>Eukaryota</taxon>
        <taxon>Rhodophyta</taxon>
        <taxon>Florideophyceae</taxon>
        <taxon>Nemaliophycidae</taxon>
        <taxon>Nemaliales</taxon>
        <taxon>Liagoraceae</taxon>
        <taxon>Liagora</taxon>
    </lineage>
</organism>
<gene>
    <name evidence="1" type="primary">ycf58</name>
    <name evidence="1" type="ORF">J0237_104</name>
</gene>